<dbReference type="FunFam" id="3.30.40.10:FF:000900">
    <property type="entry name" value="Ubiquitinyl hydrolase 1"/>
    <property type="match status" value="1"/>
</dbReference>
<dbReference type="OrthoDB" id="2020758at2759"/>
<feature type="compositionally biased region" description="Polar residues" evidence="12">
    <location>
        <begin position="20"/>
        <end position="35"/>
    </location>
</feature>
<organism evidence="15 16">
    <name type="scientific">Rhamnella rubrinervis</name>
    <dbReference type="NCBI Taxonomy" id="2594499"/>
    <lineage>
        <taxon>Eukaryota</taxon>
        <taxon>Viridiplantae</taxon>
        <taxon>Streptophyta</taxon>
        <taxon>Embryophyta</taxon>
        <taxon>Tracheophyta</taxon>
        <taxon>Spermatophyta</taxon>
        <taxon>Magnoliopsida</taxon>
        <taxon>eudicotyledons</taxon>
        <taxon>Gunneridae</taxon>
        <taxon>Pentapetalae</taxon>
        <taxon>rosids</taxon>
        <taxon>fabids</taxon>
        <taxon>Rosales</taxon>
        <taxon>Rhamnaceae</taxon>
        <taxon>rhamnoid group</taxon>
        <taxon>Rhamneae</taxon>
        <taxon>Rhamnella</taxon>
    </lineage>
</organism>
<keyword evidence="4" id="KW-0479">Metal-binding</keyword>
<evidence type="ECO:0000256" key="4">
    <source>
        <dbReference type="ARBA" id="ARBA00022723"/>
    </source>
</evidence>
<evidence type="ECO:0000256" key="11">
    <source>
        <dbReference type="RuleBase" id="RU366025"/>
    </source>
</evidence>
<evidence type="ECO:0000256" key="9">
    <source>
        <dbReference type="ARBA" id="ARBA00058678"/>
    </source>
</evidence>
<feature type="region of interest" description="Disordered" evidence="12">
    <location>
        <begin position="82"/>
        <end position="102"/>
    </location>
</feature>
<dbReference type="GO" id="GO:0005634">
    <property type="term" value="C:nucleus"/>
    <property type="evidence" value="ECO:0007669"/>
    <property type="project" value="TreeGrafter"/>
</dbReference>
<evidence type="ECO:0000259" key="14">
    <source>
        <dbReference type="PROSITE" id="PS50271"/>
    </source>
</evidence>
<dbReference type="InterPro" id="IPR001607">
    <property type="entry name" value="Znf_UBP"/>
</dbReference>
<evidence type="ECO:0000256" key="6">
    <source>
        <dbReference type="ARBA" id="ARBA00022786"/>
    </source>
</evidence>
<evidence type="ECO:0000256" key="8">
    <source>
        <dbReference type="ARBA" id="ARBA00022833"/>
    </source>
</evidence>
<dbReference type="InterPro" id="IPR001394">
    <property type="entry name" value="Peptidase_C19_UCH"/>
</dbReference>
<dbReference type="InterPro" id="IPR038765">
    <property type="entry name" value="Papain-like_cys_pep_sf"/>
</dbReference>
<keyword evidence="11" id="KW-0788">Thiol protease</keyword>
<dbReference type="PROSITE" id="PS50271">
    <property type="entry name" value="ZF_UBP"/>
    <property type="match status" value="1"/>
</dbReference>
<evidence type="ECO:0000313" key="16">
    <source>
        <dbReference type="Proteomes" id="UP000796880"/>
    </source>
</evidence>
<dbReference type="AlphaFoldDB" id="A0A8K0HTG3"/>
<dbReference type="InterPro" id="IPR050164">
    <property type="entry name" value="Peptidase_C19"/>
</dbReference>
<feature type="region of interest" description="Disordered" evidence="12">
    <location>
        <begin position="543"/>
        <end position="563"/>
    </location>
</feature>
<dbReference type="GO" id="GO:0004843">
    <property type="term" value="F:cysteine-type deubiquitinase activity"/>
    <property type="evidence" value="ECO:0007669"/>
    <property type="project" value="UniProtKB-UniRule"/>
</dbReference>
<dbReference type="PROSITE" id="PS00973">
    <property type="entry name" value="USP_2"/>
    <property type="match status" value="1"/>
</dbReference>
<feature type="domain" description="UBP-type" evidence="14">
    <location>
        <begin position="48"/>
        <end position="185"/>
    </location>
</feature>
<feature type="region of interest" description="Disordered" evidence="12">
    <location>
        <begin position="1"/>
        <end position="42"/>
    </location>
</feature>
<feature type="compositionally biased region" description="Polar residues" evidence="12">
    <location>
        <begin position="424"/>
        <end position="469"/>
    </location>
</feature>
<keyword evidence="5 10" id="KW-0863">Zinc-finger</keyword>
<sequence>MGKKVKKKSRAPQKEKRVSNHSPQKVTRPSNPTTETVDEGISAVKEKRSCPHIDKGVDCSKLSAKFASSDPVKCEDCRESAVDRRGGKGKGKHGKKKGSASVDSKSEVKAIWVCLECGHYVCGGVGLPTSPQCHAVRHVRQTRHPLVIHFEKPQLRWCFPCNMLVPAEKMGENSESKDVFSDVVKLIKGRVPQESTVNVEDVWFGSGSVTSEIKSVSNVSSYLDGQCGYGVRGLVNLGNTCFFNSIMQNLLAMDRLRDYFLKLDLSVGPLTIALKKLFIETKSEAGLKNVINPRSFFGCICSKAPQFRGYQQHDSHELLRCLLDGLSSEELGVRKQMNSSEENEISCSTGPTFVDAVFGGQVSSTVCCIECGHSSTVYEPFLDLSLPVPMKKPPSKKAQPTSRARKTKLPPKRSGKNRPKLNRGSDSVSVPSTSNVLSCEPQSGITGQSTAAEENDSASQNFPAVQESGNEQVFQDTAEQASSLLDDSSWLDYLAPDSLSDDNNLTTQDIDISNIQDLEHKDTFKNEVSTQWGSESIMQVSSLNGEPDIKPESSSANSWEDEIPLQVQSSEVLLLPYKENSKTLESEEVEASSSNVGGGQEDFDGFGDLFNEPEVATGPIAGPSLGNDVAGTGFVAGNSSESDPDEVDDTDSPVSVESCLTHFTKPELLSDENAWHCENCSKTLRKKLEAIKKQSSKSSRNGCEARTQSDLNLDKDLSSTNVRNLNNGSINDVDGFEKLEIKCSNQNCTNIENGQTNEHGPLASQLEDGKPEMKNGIEEQSHSSSSCNTCSQETFGDRAVDSCIDEPTDLGNQESVEIGNDEISHKVVKVKRDATKRVLINKAPPILSVHLKRFSQDARGRLSKLNGHVKFREIIDLQPYMDARCVEEEKYEYRLSGVVEHIGTMRGGHYVAFVRGGEKTGRNVDKEHVGSTWFHASDAYVRQTSLEEVLRCEAYILFYEKL</sequence>
<feature type="region of interest" description="Disordered" evidence="12">
    <location>
        <begin position="752"/>
        <end position="788"/>
    </location>
</feature>
<feature type="compositionally biased region" description="Basic residues" evidence="12">
    <location>
        <begin position="1"/>
        <end position="11"/>
    </location>
</feature>
<dbReference type="Proteomes" id="UP000796880">
    <property type="component" value="Unassembled WGS sequence"/>
</dbReference>
<comment type="caution">
    <text evidence="15">The sequence shown here is derived from an EMBL/GenBank/DDBJ whole genome shotgun (WGS) entry which is preliminary data.</text>
</comment>
<dbReference type="GO" id="GO:0005829">
    <property type="term" value="C:cytosol"/>
    <property type="evidence" value="ECO:0007669"/>
    <property type="project" value="TreeGrafter"/>
</dbReference>
<gene>
    <name evidence="15" type="ORF">FNV43_RR02353</name>
</gene>
<dbReference type="SUPFAM" id="SSF57850">
    <property type="entry name" value="RING/U-box"/>
    <property type="match status" value="1"/>
</dbReference>
<dbReference type="Pfam" id="PF00443">
    <property type="entry name" value="UCH"/>
    <property type="match status" value="1"/>
</dbReference>
<dbReference type="GO" id="GO:0006508">
    <property type="term" value="P:proteolysis"/>
    <property type="evidence" value="ECO:0007669"/>
    <property type="project" value="UniProtKB-KW"/>
</dbReference>
<dbReference type="PANTHER" id="PTHR24006:SF781">
    <property type="entry name" value="LD34905P"/>
    <property type="match status" value="1"/>
</dbReference>
<feature type="domain" description="USP" evidence="13">
    <location>
        <begin position="232"/>
        <end position="962"/>
    </location>
</feature>
<evidence type="ECO:0000256" key="7">
    <source>
        <dbReference type="ARBA" id="ARBA00022801"/>
    </source>
</evidence>
<dbReference type="Gene3D" id="3.30.40.10">
    <property type="entry name" value="Zinc/RING finger domain, C3HC4 (zinc finger)"/>
    <property type="match status" value="1"/>
</dbReference>
<keyword evidence="8" id="KW-0862">Zinc</keyword>
<reference evidence="15" key="1">
    <citation type="submission" date="2020-03" db="EMBL/GenBank/DDBJ databases">
        <title>A high-quality chromosome-level genome assembly of a woody plant with both climbing and erect habits, Rhamnella rubrinervis.</title>
        <authorList>
            <person name="Lu Z."/>
            <person name="Yang Y."/>
            <person name="Zhu X."/>
            <person name="Sun Y."/>
        </authorList>
    </citation>
    <scope>NUCLEOTIDE SEQUENCE</scope>
    <source>
        <strain evidence="15">BYM</strain>
        <tissue evidence="15">Leaf</tissue>
    </source>
</reference>
<dbReference type="SUPFAM" id="SSF54001">
    <property type="entry name" value="Cysteine proteinases"/>
    <property type="match status" value="1"/>
</dbReference>
<feature type="region of interest" description="Disordered" evidence="12">
    <location>
        <begin position="389"/>
        <end position="469"/>
    </location>
</feature>
<dbReference type="EC" id="3.4.19.12" evidence="11"/>
<dbReference type="Gene3D" id="3.90.70.10">
    <property type="entry name" value="Cysteine proteinases"/>
    <property type="match status" value="3"/>
</dbReference>
<proteinExistence type="inferred from homology"/>
<protein>
    <recommendedName>
        <fullName evidence="11">Ubiquitin carboxyl-terminal hydrolase</fullName>
        <ecNumber evidence="11">3.4.19.12</ecNumber>
    </recommendedName>
</protein>
<evidence type="ECO:0000256" key="10">
    <source>
        <dbReference type="PROSITE-ProRule" id="PRU00502"/>
    </source>
</evidence>
<evidence type="ECO:0000256" key="5">
    <source>
        <dbReference type="ARBA" id="ARBA00022771"/>
    </source>
</evidence>
<evidence type="ECO:0000256" key="12">
    <source>
        <dbReference type="SAM" id="MobiDB-lite"/>
    </source>
</evidence>
<dbReference type="EMBL" id="VOIH02000001">
    <property type="protein sequence ID" value="KAF3457695.1"/>
    <property type="molecule type" value="Genomic_DNA"/>
</dbReference>
<feature type="compositionally biased region" description="Basic and acidic residues" evidence="12">
    <location>
        <begin position="767"/>
        <end position="781"/>
    </location>
</feature>
<dbReference type="GO" id="GO:0008270">
    <property type="term" value="F:zinc ion binding"/>
    <property type="evidence" value="ECO:0007669"/>
    <property type="project" value="UniProtKB-KW"/>
</dbReference>
<keyword evidence="3 11" id="KW-0645">Protease</keyword>
<evidence type="ECO:0000256" key="2">
    <source>
        <dbReference type="ARBA" id="ARBA00009085"/>
    </source>
</evidence>
<evidence type="ECO:0000256" key="3">
    <source>
        <dbReference type="ARBA" id="ARBA00022670"/>
    </source>
</evidence>
<dbReference type="PROSITE" id="PS00972">
    <property type="entry name" value="USP_1"/>
    <property type="match status" value="1"/>
</dbReference>
<evidence type="ECO:0000256" key="1">
    <source>
        <dbReference type="ARBA" id="ARBA00000707"/>
    </source>
</evidence>
<dbReference type="InterPro" id="IPR018200">
    <property type="entry name" value="USP_CS"/>
</dbReference>
<dbReference type="InterPro" id="IPR013083">
    <property type="entry name" value="Znf_RING/FYVE/PHD"/>
</dbReference>
<accession>A0A8K0HTG3</accession>
<dbReference type="PANTHER" id="PTHR24006">
    <property type="entry name" value="UBIQUITIN CARBOXYL-TERMINAL HYDROLASE"/>
    <property type="match status" value="1"/>
</dbReference>
<dbReference type="SMART" id="SM00290">
    <property type="entry name" value="ZnF_UBP"/>
    <property type="match status" value="1"/>
</dbReference>
<comment type="catalytic activity">
    <reaction evidence="1 11">
        <text>Thiol-dependent hydrolysis of ester, thioester, amide, peptide and isopeptide bonds formed by the C-terminal Gly of ubiquitin (a 76-residue protein attached to proteins as an intracellular targeting signal).</text>
        <dbReference type="EC" id="3.4.19.12"/>
    </reaction>
</comment>
<dbReference type="GO" id="GO:0016579">
    <property type="term" value="P:protein deubiquitination"/>
    <property type="evidence" value="ECO:0007669"/>
    <property type="project" value="InterPro"/>
</dbReference>
<feature type="compositionally biased region" description="Basic residues" evidence="12">
    <location>
        <begin position="87"/>
        <end position="98"/>
    </location>
</feature>
<keyword evidence="16" id="KW-1185">Reference proteome</keyword>
<evidence type="ECO:0000259" key="13">
    <source>
        <dbReference type="PROSITE" id="PS50235"/>
    </source>
</evidence>
<keyword evidence="6 11" id="KW-0833">Ubl conjugation pathway</keyword>
<dbReference type="InterPro" id="IPR028889">
    <property type="entry name" value="USP"/>
</dbReference>
<dbReference type="Pfam" id="PF02148">
    <property type="entry name" value="zf-UBP"/>
    <property type="match status" value="1"/>
</dbReference>
<feature type="compositionally biased region" description="Basic residues" evidence="12">
    <location>
        <begin position="403"/>
        <end position="421"/>
    </location>
</feature>
<dbReference type="PROSITE" id="PS50235">
    <property type="entry name" value="USP_3"/>
    <property type="match status" value="1"/>
</dbReference>
<keyword evidence="7 11" id="KW-0378">Hydrolase</keyword>
<evidence type="ECO:0000313" key="15">
    <source>
        <dbReference type="EMBL" id="KAF3457695.1"/>
    </source>
</evidence>
<comment type="function">
    <text evidence="9">Recognizes and hydrolyzes the peptide bond at the C-terminal Gly of ubiquitin. Involved in the processing of poly-ubiquitin precursors as well as that of ubiquitinated proteins. Is involved in resistance to the arginine analog canavanine (CAN).</text>
</comment>
<comment type="similarity">
    <text evidence="2 11">Belongs to the peptidase C19 family.</text>
</comment>
<name>A0A8K0HTG3_9ROSA</name>